<dbReference type="EMBL" id="BHVY01000005">
    <property type="protein sequence ID" value="GIJ88264.1"/>
    <property type="molecule type" value="Genomic_DNA"/>
</dbReference>
<dbReference type="GeneID" id="67005793"/>
<proteinExistence type="predicted"/>
<dbReference type="AlphaFoldDB" id="A0A9P3BDY6"/>
<evidence type="ECO:0000313" key="1">
    <source>
        <dbReference type="EMBL" id="GIJ88264.1"/>
    </source>
</evidence>
<name>A0A9P3BDY6_9EURO</name>
<evidence type="ECO:0000313" key="2">
    <source>
        <dbReference type="Proteomes" id="UP001043456"/>
    </source>
</evidence>
<gene>
    <name evidence="1" type="ORF">Asppvi_007183</name>
</gene>
<keyword evidence="2" id="KW-1185">Reference proteome</keyword>
<accession>A0A9P3BDY6</accession>
<dbReference type="RefSeq" id="XP_043159010.1">
    <property type="nucleotide sequence ID" value="XM_043303075.1"/>
</dbReference>
<comment type="caution">
    <text evidence="1">The sequence shown here is derived from an EMBL/GenBank/DDBJ whole genome shotgun (WGS) entry which is preliminary data.</text>
</comment>
<dbReference type="Proteomes" id="UP001043456">
    <property type="component" value="Unassembled WGS sequence"/>
</dbReference>
<sequence length="61" mass="6529">MDGDPKYSERETAWQNSANDFHPAVVITNSYKVARSGTGRSLIAPADLGRMVACVTAICGE</sequence>
<protein>
    <submittedName>
        <fullName evidence="1">Uncharacterized protein</fullName>
    </submittedName>
</protein>
<organism evidence="1 2">
    <name type="scientific">Aspergillus pseudoviridinutans</name>
    <dbReference type="NCBI Taxonomy" id="1517512"/>
    <lineage>
        <taxon>Eukaryota</taxon>
        <taxon>Fungi</taxon>
        <taxon>Dikarya</taxon>
        <taxon>Ascomycota</taxon>
        <taxon>Pezizomycotina</taxon>
        <taxon>Eurotiomycetes</taxon>
        <taxon>Eurotiomycetidae</taxon>
        <taxon>Eurotiales</taxon>
        <taxon>Aspergillaceae</taxon>
        <taxon>Aspergillus</taxon>
        <taxon>Aspergillus subgen. Fumigati</taxon>
    </lineage>
</organism>
<reference evidence="1 2" key="1">
    <citation type="submission" date="2018-10" db="EMBL/GenBank/DDBJ databases">
        <title>Pan-genome distribution and transcriptional activeness of fungal secondary metabolism genes in Aspergillus section Fumigati.</title>
        <authorList>
            <person name="Takahashi H."/>
            <person name="Umemura M."/>
            <person name="Ninomiya A."/>
            <person name="Kusuya Y."/>
            <person name="Urayama S."/>
            <person name="Shimizu M."/>
            <person name="Watanabe A."/>
            <person name="Kamei K."/>
            <person name="Yaguchi T."/>
            <person name="Hagiwara D."/>
        </authorList>
    </citation>
    <scope>NUCLEOTIDE SEQUENCE [LARGE SCALE GENOMIC DNA]</scope>
    <source>
        <strain evidence="1 2">IFM 55266</strain>
    </source>
</reference>